<dbReference type="PANTHER" id="PTHR42699">
    <property type="match status" value="1"/>
</dbReference>
<evidence type="ECO:0000256" key="2">
    <source>
        <dbReference type="ARBA" id="ARBA00022898"/>
    </source>
</evidence>
<dbReference type="GO" id="GO:0019346">
    <property type="term" value="P:transsulfuration"/>
    <property type="evidence" value="ECO:0007669"/>
    <property type="project" value="InterPro"/>
</dbReference>
<accession>A0A4Q4TX14</accession>
<evidence type="ECO:0000259" key="3">
    <source>
        <dbReference type="Pfam" id="PF00144"/>
    </source>
</evidence>
<dbReference type="Gene3D" id="3.90.1150.10">
    <property type="entry name" value="Aspartate Aminotransferase, domain 1"/>
    <property type="match status" value="1"/>
</dbReference>
<keyword evidence="6" id="KW-1185">Reference proteome</keyword>
<dbReference type="EMBL" id="QJNU01000021">
    <property type="protein sequence ID" value="RYP10180.1"/>
    <property type="molecule type" value="Genomic_DNA"/>
</dbReference>
<feature type="domain" description="Beta-lactamase-related" evidence="3">
    <location>
        <begin position="384"/>
        <end position="720"/>
    </location>
</feature>
<dbReference type="SUPFAM" id="SSF56601">
    <property type="entry name" value="beta-lactamase/transpeptidase-like"/>
    <property type="match status" value="1"/>
</dbReference>
<dbReference type="Gene3D" id="3.40.640.10">
    <property type="entry name" value="Type I PLP-dependent aspartate aminotransferase-like (Major domain)"/>
    <property type="match status" value="1"/>
</dbReference>
<dbReference type="PANTHER" id="PTHR42699:SF1">
    <property type="entry name" value="CYSTATHIONINE GAMMA-SYNTHASE-RELATED"/>
    <property type="match status" value="1"/>
</dbReference>
<dbReference type="InterPro" id="IPR015424">
    <property type="entry name" value="PyrdxlP-dep_Trfase"/>
</dbReference>
<gene>
    <name evidence="5" type="ORF">DL764_000801</name>
</gene>
<evidence type="ECO:0000313" key="6">
    <source>
        <dbReference type="Proteomes" id="UP000293360"/>
    </source>
</evidence>
<dbReference type="InterPro" id="IPR001466">
    <property type="entry name" value="Beta-lactam-related"/>
</dbReference>
<dbReference type="GO" id="GO:0030170">
    <property type="term" value="F:pyridoxal phosphate binding"/>
    <property type="evidence" value="ECO:0007669"/>
    <property type="project" value="InterPro"/>
</dbReference>
<keyword evidence="2" id="KW-0663">Pyridoxal phosphate</keyword>
<dbReference type="Pfam" id="PF00144">
    <property type="entry name" value="Beta-lactamase"/>
    <property type="match status" value="1"/>
</dbReference>
<feature type="domain" description="Peptidase S12 Pab87-related C-terminal" evidence="4">
    <location>
        <begin position="778"/>
        <end position="876"/>
    </location>
</feature>
<dbReference type="GO" id="GO:0003962">
    <property type="term" value="F:cystathionine gamma-synthase activity"/>
    <property type="evidence" value="ECO:0007669"/>
    <property type="project" value="TreeGrafter"/>
</dbReference>
<dbReference type="InterPro" id="IPR015422">
    <property type="entry name" value="PyrdxlP-dep_Trfase_small"/>
</dbReference>
<dbReference type="InterPro" id="IPR000277">
    <property type="entry name" value="Cys/Met-Metab_PyrdxlP-dep_enz"/>
</dbReference>
<evidence type="ECO:0000256" key="1">
    <source>
        <dbReference type="ARBA" id="ARBA00001933"/>
    </source>
</evidence>
<dbReference type="Pfam" id="PF11954">
    <property type="entry name" value="DUF3471"/>
    <property type="match status" value="1"/>
</dbReference>
<dbReference type="Proteomes" id="UP000293360">
    <property type="component" value="Unassembled WGS sequence"/>
</dbReference>
<evidence type="ECO:0000259" key="4">
    <source>
        <dbReference type="Pfam" id="PF11954"/>
    </source>
</evidence>
<dbReference type="InterPro" id="IPR021860">
    <property type="entry name" value="Peptidase_S12_Pab87-rel_C"/>
</dbReference>
<evidence type="ECO:0008006" key="7">
    <source>
        <dbReference type="Google" id="ProtNLM"/>
    </source>
</evidence>
<name>A0A4Q4TX14_9PEZI</name>
<dbReference type="OrthoDB" id="5946976at2759"/>
<proteinExistence type="predicted"/>
<protein>
    <recommendedName>
        <fullName evidence="7">Beta-lactamase-related domain-containing protein</fullName>
    </recommendedName>
</protein>
<dbReference type="AlphaFoldDB" id="A0A4Q4TX14"/>
<dbReference type="Gene3D" id="3.40.710.10">
    <property type="entry name" value="DD-peptidase/beta-lactamase superfamily"/>
    <property type="match status" value="1"/>
</dbReference>
<dbReference type="SUPFAM" id="SSF53383">
    <property type="entry name" value="PLP-dependent transferases"/>
    <property type="match status" value="1"/>
</dbReference>
<comment type="cofactor">
    <cofactor evidence="1">
        <name>pyridoxal 5'-phosphate</name>
        <dbReference type="ChEBI" id="CHEBI:597326"/>
    </cofactor>
</comment>
<dbReference type="STRING" id="155417.A0A4Q4TX14"/>
<comment type="caution">
    <text evidence="5">The sequence shown here is derived from an EMBL/GenBank/DDBJ whole genome shotgun (WGS) entry which is preliminary data.</text>
</comment>
<dbReference type="InterPro" id="IPR012338">
    <property type="entry name" value="Beta-lactam/transpept-like"/>
</dbReference>
<dbReference type="InterPro" id="IPR015421">
    <property type="entry name" value="PyrdxlP-dep_Trfase_major"/>
</dbReference>
<organism evidence="5 6">
    <name type="scientific">Monosporascus ibericus</name>
    <dbReference type="NCBI Taxonomy" id="155417"/>
    <lineage>
        <taxon>Eukaryota</taxon>
        <taxon>Fungi</taxon>
        <taxon>Dikarya</taxon>
        <taxon>Ascomycota</taxon>
        <taxon>Pezizomycotina</taxon>
        <taxon>Sordariomycetes</taxon>
        <taxon>Xylariomycetidae</taxon>
        <taxon>Xylariales</taxon>
        <taxon>Xylariales incertae sedis</taxon>
        <taxon>Monosporascus</taxon>
    </lineage>
</organism>
<evidence type="ECO:0000313" key="5">
    <source>
        <dbReference type="EMBL" id="RYP10180.1"/>
    </source>
</evidence>
<dbReference type="InterPro" id="IPR051750">
    <property type="entry name" value="Trans-sulfuration_enzymes"/>
</dbReference>
<reference evidence="5 6" key="1">
    <citation type="submission" date="2018-06" db="EMBL/GenBank/DDBJ databases">
        <title>Complete Genomes of Monosporascus.</title>
        <authorList>
            <person name="Robinson A.J."/>
            <person name="Natvig D.O."/>
        </authorList>
    </citation>
    <scope>NUCLEOTIDE SEQUENCE [LARGE SCALE GENOMIC DNA]</scope>
    <source>
        <strain evidence="5 6">CBS 110550</strain>
    </source>
</reference>
<sequence>MTDYGVEDAPLGAGLPPDDIHAVSVSLPRWEDAEGWARKDDKTLKAMKTGYPRFFIQPLIQRLAEELSNVLEELLIEHSFLYVDTIKILSKFGMNDVIVYGFGNASELDELEERLKSGTRIAALFTEFPTNPLLTCIDLHRVRRLADRYDFVVVCDDTVGTSINVDILQLVDVVVTSLTKLFSGACNVMGGSAILNPQSRHYGKLRNILSDIFKDTYFPEDARIMARNCADFPQRVKRINGNAQDVATLLHSRADLVKHVYYPSIGPSKHFYDLVRRPDGGYGYLLSVEFVKPAAAVAFFDALRVAKGPSLGTNFTLACPYTLFAHYGEMDAVAAYGVVEHLAGNSSMHYARTESNVHQLGGPTLARTSQEVLKGKANPLDKSFEKLVGEALEEWHVPGLSIAVIDGDDTWAEGYGSATLDSTPVTPSTLFYAGSTTKAFTCAILAMMMESEDEKKRAPSLSALGWQTPISSLVRDDFVLRDEWATAHLTLEDALSHRTGFPRHDRALALHYGDDHHPATMRDFARSLRHLPAVAEPRVAWRYCNYMYLVATHVIQTLTGRWLGTTMREWIWAPLGMKSTYFSLEDAQAGPEDLASGYCWDYRNGGGYGRVPFMGLAGTSGAGGIISNVLDYARWVRCLLREEGPVPKAAHAALKTPRMVMPPDSQKGFDAPMAYALGWMASTYKGHRVYTHGGGMEAYGVEVFFFPDLDYGLVTMGNTSITSNVVGQLMAWKLINDKLGVPEEERWDWEGFAKKIFDEMLAAADGAVDRLYPGRADPPLPRALPLGDYAGTYFHAAYRNITIEVIDNSDGIGGKRELKAAREDFVWKMTFEFEHVSGEFWVIYGEPRGSGGVRTQLGKAEFKIGSTGKVEALEVEFFQDGSEGVVLFEKVA</sequence>
<dbReference type="Pfam" id="PF01053">
    <property type="entry name" value="Cys_Met_Meta_PP"/>
    <property type="match status" value="1"/>
</dbReference>